<feature type="non-terminal residue" evidence="1">
    <location>
        <position position="257"/>
    </location>
</feature>
<protein>
    <submittedName>
        <fullName evidence="1">12366_t:CDS:1</fullName>
    </submittedName>
</protein>
<reference evidence="1" key="1">
    <citation type="submission" date="2021-06" db="EMBL/GenBank/DDBJ databases">
        <authorList>
            <person name="Kallberg Y."/>
            <person name="Tangrot J."/>
            <person name="Rosling A."/>
        </authorList>
    </citation>
    <scope>NUCLEOTIDE SEQUENCE</scope>
    <source>
        <strain evidence="1">MA461A</strain>
    </source>
</reference>
<dbReference type="EMBL" id="CAJVQC010113625">
    <property type="protein sequence ID" value="CAG8836084.1"/>
    <property type="molecule type" value="Genomic_DNA"/>
</dbReference>
<comment type="caution">
    <text evidence="1">The sequence shown here is derived from an EMBL/GenBank/DDBJ whole genome shotgun (WGS) entry which is preliminary data.</text>
</comment>
<keyword evidence="2" id="KW-1185">Reference proteome</keyword>
<proteinExistence type="predicted"/>
<accession>A0ACA9SGJ6</accession>
<feature type="non-terminal residue" evidence="1">
    <location>
        <position position="1"/>
    </location>
</feature>
<name>A0ACA9SGJ6_9GLOM</name>
<dbReference type="Proteomes" id="UP000789920">
    <property type="component" value="Unassembled WGS sequence"/>
</dbReference>
<organism evidence="1 2">
    <name type="scientific">Racocetra persica</name>
    <dbReference type="NCBI Taxonomy" id="160502"/>
    <lineage>
        <taxon>Eukaryota</taxon>
        <taxon>Fungi</taxon>
        <taxon>Fungi incertae sedis</taxon>
        <taxon>Mucoromycota</taxon>
        <taxon>Glomeromycotina</taxon>
        <taxon>Glomeromycetes</taxon>
        <taxon>Diversisporales</taxon>
        <taxon>Gigasporaceae</taxon>
        <taxon>Racocetra</taxon>
    </lineage>
</organism>
<evidence type="ECO:0000313" key="1">
    <source>
        <dbReference type="EMBL" id="CAG8836084.1"/>
    </source>
</evidence>
<gene>
    <name evidence="1" type="ORF">RPERSI_LOCUS29800</name>
</gene>
<sequence length="257" mass="29599">DMSPTELGQLVRHNRMGLVISKCVDQFPLLKLDAQIAPITRNVLRVILSITPDFVWNERVHGTVEPWWIFVEDVKKSDLYHSEYFILNKKQLGETQNICFAIPIQEPLPPQIFIKVVSDRWIGSEVIHPISLQNLILPEHNHEHTELLNLPPLSISNLNDKILENIYAQRFSYFNPVQTQVFDILYKTPNNVLIGAPTGSGKTVTAELAMWWAFREFPRSKVVYIAPLKALVRERVDDWQSRLTGPTKRKLVELTGD</sequence>
<evidence type="ECO:0000313" key="2">
    <source>
        <dbReference type="Proteomes" id="UP000789920"/>
    </source>
</evidence>